<keyword evidence="2" id="KW-1185">Reference proteome</keyword>
<dbReference type="Proteomes" id="UP000298663">
    <property type="component" value="Unassembled WGS sequence"/>
</dbReference>
<accession>A0A4U5LY46</accession>
<protein>
    <submittedName>
        <fullName evidence="1">Uncharacterized protein</fullName>
    </submittedName>
</protein>
<reference evidence="1 2" key="1">
    <citation type="journal article" date="2015" name="Genome Biol.">
        <title>Comparative genomics of Steinernema reveals deeply conserved gene regulatory networks.</title>
        <authorList>
            <person name="Dillman A.R."/>
            <person name="Macchietto M."/>
            <person name="Porter C.F."/>
            <person name="Rogers A."/>
            <person name="Williams B."/>
            <person name="Antoshechkin I."/>
            <person name="Lee M.M."/>
            <person name="Goodwin Z."/>
            <person name="Lu X."/>
            <person name="Lewis E.E."/>
            <person name="Goodrich-Blair H."/>
            <person name="Stock S.P."/>
            <person name="Adams B.J."/>
            <person name="Sternberg P.W."/>
            <person name="Mortazavi A."/>
        </authorList>
    </citation>
    <scope>NUCLEOTIDE SEQUENCE [LARGE SCALE GENOMIC DNA]</scope>
    <source>
        <strain evidence="1 2">ALL</strain>
    </source>
</reference>
<gene>
    <name evidence="1" type="ORF">L596_028330</name>
</gene>
<evidence type="ECO:0000313" key="2">
    <source>
        <dbReference type="Proteomes" id="UP000298663"/>
    </source>
</evidence>
<organism evidence="1 2">
    <name type="scientific">Steinernema carpocapsae</name>
    <name type="common">Entomopathogenic nematode</name>
    <dbReference type="NCBI Taxonomy" id="34508"/>
    <lineage>
        <taxon>Eukaryota</taxon>
        <taxon>Metazoa</taxon>
        <taxon>Ecdysozoa</taxon>
        <taxon>Nematoda</taxon>
        <taxon>Chromadorea</taxon>
        <taxon>Rhabditida</taxon>
        <taxon>Tylenchina</taxon>
        <taxon>Panagrolaimomorpha</taxon>
        <taxon>Strongyloidoidea</taxon>
        <taxon>Steinernematidae</taxon>
        <taxon>Steinernema</taxon>
    </lineage>
</organism>
<dbReference type="EMBL" id="AZBU02000011">
    <property type="protein sequence ID" value="TKR61186.1"/>
    <property type="molecule type" value="Genomic_DNA"/>
</dbReference>
<name>A0A4U5LY46_STECR</name>
<evidence type="ECO:0000313" key="1">
    <source>
        <dbReference type="EMBL" id="TKR61186.1"/>
    </source>
</evidence>
<dbReference type="AlphaFoldDB" id="A0A4U5LY46"/>
<sequence>MVAYNTIYQEIYEIQKKYKSALTEICVICDQKCYPDHVFKCKKCLFPGTLKEQLMCGPCAIHNHRGKGHFLASLNEEELEELKKLSEDKGELAKIVEDIVTTLHNQGVSGVFVKPEDMGKAKAALEKAAEQADF</sequence>
<reference evidence="1 2" key="2">
    <citation type="journal article" date="2019" name="G3 (Bethesda)">
        <title>Hybrid Assembly of the Genome of the Entomopathogenic Nematode Steinernema carpocapsae Identifies the X-Chromosome.</title>
        <authorList>
            <person name="Serra L."/>
            <person name="Macchietto M."/>
            <person name="Macias-Munoz A."/>
            <person name="McGill C.J."/>
            <person name="Rodriguez I.M."/>
            <person name="Rodriguez B."/>
            <person name="Murad R."/>
            <person name="Mortazavi A."/>
        </authorList>
    </citation>
    <scope>NUCLEOTIDE SEQUENCE [LARGE SCALE GENOMIC DNA]</scope>
    <source>
        <strain evidence="1 2">ALL</strain>
    </source>
</reference>
<proteinExistence type="predicted"/>
<comment type="caution">
    <text evidence="1">The sequence shown here is derived from an EMBL/GenBank/DDBJ whole genome shotgun (WGS) entry which is preliminary data.</text>
</comment>